<evidence type="ECO:0000256" key="1">
    <source>
        <dbReference type="SAM" id="MobiDB-lite"/>
    </source>
</evidence>
<dbReference type="AlphaFoldDB" id="A0ABD2KSZ2"/>
<proteinExistence type="predicted"/>
<protein>
    <submittedName>
        <fullName evidence="2">Uncharacterized protein</fullName>
    </submittedName>
</protein>
<keyword evidence="3" id="KW-1185">Reference proteome</keyword>
<organism evidence="2 3">
    <name type="scientific">Heterodera trifolii</name>
    <dbReference type="NCBI Taxonomy" id="157864"/>
    <lineage>
        <taxon>Eukaryota</taxon>
        <taxon>Metazoa</taxon>
        <taxon>Ecdysozoa</taxon>
        <taxon>Nematoda</taxon>
        <taxon>Chromadorea</taxon>
        <taxon>Rhabditida</taxon>
        <taxon>Tylenchina</taxon>
        <taxon>Tylenchomorpha</taxon>
        <taxon>Tylenchoidea</taxon>
        <taxon>Heteroderidae</taxon>
        <taxon>Heteroderinae</taxon>
        <taxon>Heterodera</taxon>
    </lineage>
</organism>
<dbReference type="Proteomes" id="UP001620626">
    <property type="component" value="Unassembled WGS sequence"/>
</dbReference>
<sequence>MLQQRMALVRRTPRANAANWRSRPPAVSATDHRNKQPSRPPGHSQQQEKRVVREIWETKTAKSKFIMSFFLCSENATKAEGSQRKKEKPDIFITKKSPENMKCEFVSGAHPDYETLSSWT</sequence>
<feature type="region of interest" description="Disordered" evidence="1">
    <location>
        <begin position="1"/>
        <end position="50"/>
    </location>
</feature>
<evidence type="ECO:0000313" key="3">
    <source>
        <dbReference type="Proteomes" id="UP001620626"/>
    </source>
</evidence>
<comment type="caution">
    <text evidence="2">The sequence shown here is derived from an EMBL/GenBank/DDBJ whole genome shotgun (WGS) entry which is preliminary data.</text>
</comment>
<dbReference type="EMBL" id="JBICBT010000665">
    <property type="protein sequence ID" value="KAL3106055.1"/>
    <property type="molecule type" value="Genomic_DNA"/>
</dbReference>
<gene>
    <name evidence="2" type="ORF">niasHT_029688</name>
</gene>
<accession>A0ABD2KSZ2</accession>
<reference evidence="2 3" key="1">
    <citation type="submission" date="2024-10" db="EMBL/GenBank/DDBJ databases">
        <authorList>
            <person name="Kim D."/>
        </authorList>
    </citation>
    <scope>NUCLEOTIDE SEQUENCE [LARGE SCALE GENOMIC DNA]</scope>
    <source>
        <strain evidence="2">BH-2024</strain>
    </source>
</reference>
<name>A0ABD2KSZ2_9BILA</name>
<evidence type="ECO:0000313" key="2">
    <source>
        <dbReference type="EMBL" id="KAL3106055.1"/>
    </source>
</evidence>